<sequence>MNSKEIMSEKPAATGLTPTEAIHSPSSKSSSSDEKPTVLTAENVPPHGHNDILHPYDPRAAPQYTKQEEDAVIRKLDWHLMPLIFVLYSLSVLDRSNLGNARISGMEDDIDLGGKRYDWLGTTFYIAYILSQWTQMGWKAFPPHAWVAFVVFGWGVVSTLQAACSSWAGVMVCRVFLAIFEAAYGPGVPLYLSFFYPREKLGLRTGIFLSGSAAANAYGSALAYGISQAKASIGPWRILFIVEGVPTCLLAFVAWFWLPDSPHHCKFLNEREQEIAVDLSLRQPGDRSGKKGLQWKQVVGGLLDYRSYLPPLMYFGCNVCFASLPLFVPTIISEMGEFSTIQSNGMSAPPYVLCWCAIVGTAFISDRLQMRGIFVATPALLAAVGYIILGTTSSTGPRYFALFLSVLIFVSVAMTLTWVGNTHATDSKRAVALAILATGGQCGPVLGTNIFPKSEGPYYRKGMWISCGACLLVVVTSVMQMGLLHRANKKRDEKYGRDRETVHLQNHSETGNDKQFRYVV</sequence>
<dbReference type="EMBL" id="AMGW01000003">
    <property type="protein sequence ID" value="EXJ60651.1"/>
    <property type="molecule type" value="Genomic_DNA"/>
</dbReference>
<evidence type="ECO:0008006" key="10">
    <source>
        <dbReference type="Google" id="ProtNLM"/>
    </source>
</evidence>
<feature type="transmembrane region" description="Helical" evidence="7">
    <location>
        <begin position="372"/>
        <end position="393"/>
    </location>
</feature>
<feature type="transmembrane region" description="Helical" evidence="7">
    <location>
        <begin position="399"/>
        <end position="419"/>
    </location>
</feature>
<feature type="transmembrane region" description="Helical" evidence="7">
    <location>
        <begin position="145"/>
        <end position="169"/>
    </location>
</feature>
<gene>
    <name evidence="8" type="ORF">A1O7_04804</name>
</gene>
<evidence type="ECO:0000256" key="5">
    <source>
        <dbReference type="ARBA" id="ARBA00023136"/>
    </source>
</evidence>
<feature type="region of interest" description="Disordered" evidence="6">
    <location>
        <begin position="1"/>
        <end position="58"/>
    </location>
</feature>
<dbReference type="PANTHER" id="PTHR43791">
    <property type="entry name" value="PERMEASE-RELATED"/>
    <property type="match status" value="1"/>
</dbReference>
<evidence type="ECO:0000256" key="7">
    <source>
        <dbReference type="SAM" id="Phobius"/>
    </source>
</evidence>
<comment type="subcellular location">
    <subcellularLocation>
        <location evidence="1">Membrane</location>
        <topology evidence="1">Multi-pass membrane protein</topology>
    </subcellularLocation>
</comment>
<dbReference type="FunFam" id="1.20.1250.20:FF:000013">
    <property type="entry name" value="MFS general substrate transporter"/>
    <property type="match status" value="1"/>
</dbReference>
<evidence type="ECO:0000256" key="3">
    <source>
        <dbReference type="ARBA" id="ARBA00022692"/>
    </source>
</evidence>
<keyword evidence="9" id="KW-1185">Reference proteome</keyword>
<feature type="transmembrane region" description="Helical" evidence="7">
    <location>
        <begin position="431"/>
        <end position="451"/>
    </location>
</feature>
<dbReference type="InterPro" id="IPR036259">
    <property type="entry name" value="MFS_trans_sf"/>
</dbReference>
<organism evidence="8 9">
    <name type="scientific">Cladophialophora yegresii CBS 114405</name>
    <dbReference type="NCBI Taxonomy" id="1182544"/>
    <lineage>
        <taxon>Eukaryota</taxon>
        <taxon>Fungi</taxon>
        <taxon>Dikarya</taxon>
        <taxon>Ascomycota</taxon>
        <taxon>Pezizomycotina</taxon>
        <taxon>Eurotiomycetes</taxon>
        <taxon>Chaetothyriomycetidae</taxon>
        <taxon>Chaetothyriales</taxon>
        <taxon>Herpotrichiellaceae</taxon>
        <taxon>Cladophialophora</taxon>
    </lineage>
</organism>
<dbReference type="InterPro" id="IPR011701">
    <property type="entry name" value="MFS"/>
</dbReference>
<dbReference type="eggNOG" id="KOG2533">
    <property type="taxonomic scope" value="Eukaryota"/>
</dbReference>
<keyword evidence="4 7" id="KW-1133">Transmembrane helix</keyword>
<feature type="compositionally biased region" description="Basic and acidic residues" evidence="6">
    <location>
        <begin position="48"/>
        <end position="57"/>
    </location>
</feature>
<name>W9W7Z1_9EURO</name>
<dbReference type="OrthoDB" id="2985014at2759"/>
<feature type="transmembrane region" description="Helical" evidence="7">
    <location>
        <begin position="463"/>
        <end position="484"/>
    </location>
</feature>
<dbReference type="Gene3D" id="1.20.1250.20">
    <property type="entry name" value="MFS general substrate transporter like domains"/>
    <property type="match status" value="2"/>
</dbReference>
<dbReference type="Pfam" id="PF07690">
    <property type="entry name" value="MFS_1"/>
    <property type="match status" value="1"/>
</dbReference>
<reference evidence="8 9" key="1">
    <citation type="submission" date="2013-03" db="EMBL/GenBank/DDBJ databases">
        <title>The Genome Sequence of Cladophialophora yegresii CBS 114405.</title>
        <authorList>
            <consortium name="The Broad Institute Genomics Platform"/>
            <person name="Cuomo C."/>
            <person name="de Hoog S."/>
            <person name="Gorbushina A."/>
            <person name="Walker B."/>
            <person name="Young S.K."/>
            <person name="Zeng Q."/>
            <person name="Gargeya S."/>
            <person name="Fitzgerald M."/>
            <person name="Haas B."/>
            <person name="Abouelleil A."/>
            <person name="Allen A.W."/>
            <person name="Alvarado L."/>
            <person name="Arachchi H.M."/>
            <person name="Berlin A.M."/>
            <person name="Chapman S.B."/>
            <person name="Gainer-Dewar J."/>
            <person name="Goldberg J."/>
            <person name="Griggs A."/>
            <person name="Gujja S."/>
            <person name="Hansen M."/>
            <person name="Howarth C."/>
            <person name="Imamovic A."/>
            <person name="Ireland A."/>
            <person name="Larimer J."/>
            <person name="McCowan C."/>
            <person name="Murphy C."/>
            <person name="Pearson M."/>
            <person name="Poon T.W."/>
            <person name="Priest M."/>
            <person name="Roberts A."/>
            <person name="Saif S."/>
            <person name="Shea T."/>
            <person name="Sisk P."/>
            <person name="Sykes S."/>
            <person name="Wortman J."/>
            <person name="Nusbaum C."/>
            <person name="Birren B."/>
        </authorList>
    </citation>
    <scope>NUCLEOTIDE SEQUENCE [LARGE SCALE GENOMIC DNA]</scope>
    <source>
        <strain evidence="8 9">CBS 114405</strain>
    </source>
</reference>
<dbReference type="HOGENOM" id="CLU_001265_0_1_1"/>
<feature type="transmembrane region" description="Helical" evidence="7">
    <location>
        <begin position="238"/>
        <end position="258"/>
    </location>
</feature>
<proteinExistence type="predicted"/>
<evidence type="ECO:0000256" key="4">
    <source>
        <dbReference type="ARBA" id="ARBA00022989"/>
    </source>
</evidence>
<accession>W9W7Z1</accession>
<keyword evidence="2" id="KW-0813">Transport</keyword>
<feature type="transmembrane region" description="Helical" evidence="7">
    <location>
        <begin position="312"/>
        <end position="332"/>
    </location>
</feature>
<keyword evidence="3 7" id="KW-0812">Transmembrane</keyword>
<dbReference type="RefSeq" id="XP_007757004.1">
    <property type="nucleotide sequence ID" value="XM_007758814.1"/>
</dbReference>
<dbReference type="SUPFAM" id="SSF103473">
    <property type="entry name" value="MFS general substrate transporter"/>
    <property type="match status" value="1"/>
</dbReference>
<dbReference type="VEuPathDB" id="FungiDB:A1O7_04804"/>
<evidence type="ECO:0000313" key="8">
    <source>
        <dbReference type="EMBL" id="EXJ60651.1"/>
    </source>
</evidence>
<dbReference type="FunFam" id="1.20.1250.20:FF:000018">
    <property type="entry name" value="MFS transporter permease"/>
    <property type="match status" value="1"/>
</dbReference>
<dbReference type="PANTHER" id="PTHR43791:SF36">
    <property type="entry name" value="TRANSPORTER, PUTATIVE (AFU_ORTHOLOGUE AFUA_6G08340)-RELATED"/>
    <property type="match status" value="1"/>
</dbReference>
<evidence type="ECO:0000256" key="6">
    <source>
        <dbReference type="SAM" id="MobiDB-lite"/>
    </source>
</evidence>
<dbReference type="GO" id="GO:0022857">
    <property type="term" value="F:transmembrane transporter activity"/>
    <property type="evidence" value="ECO:0007669"/>
    <property type="project" value="InterPro"/>
</dbReference>
<feature type="transmembrane region" description="Helical" evidence="7">
    <location>
        <begin position="207"/>
        <end position="226"/>
    </location>
</feature>
<comment type="caution">
    <text evidence="8">The sequence shown here is derived from an EMBL/GenBank/DDBJ whole genome shotgun (WGS) entry which is preliminary data.</text>
</comment>
<dbReference type="AlphaFoldDB" id="W9W7Z1"/>
<keyword evidence="5 7" id="KW-0472">Membrane</keyword>
<evidence type="ECO:0000256" key="2">
    <source>
        <dbReference type="ARBA" id="ARBA00022448"/>
    </source>
</evidence>
<dbReference type="GeneID" id="19179389"/>
<protein>
    <recommendedName>
        <fullName evidence="10">Major facilitator superfamily (MFS) profile domain-containing protein</fullName>
    </recommendedName>
</protein>
<dbReference type="STRING" id="1182544.W9W7Z1"/>
<evidence type="ECO:0000313" key="9">
    <source>
        <dbReference type="Proteomes" id="UP000019473"/>
    </source>
</evidence>
<evidence type="ECO:0000256" key="1">
    <source>
        <dbReference type="ARBA" id="ARBA00004141"/>
    </source>
</evidence>
<dbReference type="GO" id="GO:0016020">
    <property type="term" value="C:membrane"/>
    <property type="evidence" value="ECO:0007669"/>
    <property type="project" value="UniProtKB-SubCell"/>
</dbReference>
<dbReference type="Proteomes" id="UP000019473">
    <property type="component" value="Unassembled WGS sequence"/>
</dbReference>
<feature type="transmembrane region" description="Helical" evidence="7">
    <location>
        <begin position="175"/>
        <end position="195"/>
    </location>
</feature>